<dbReference type="GO" id="GO:0016787">
    <property type="term" value="F:hydrolase activity"/>
    <property type="evidence" value="ECO:0007669"/>
    <property type="project" value="UniProtKB-KW"/>
</dbReference>
<dbReference type="GO" id="GO:0003676">
    <property type="term" value="F:nucleic acid binding"/>
    <property type="evidence" value="ECO:0007669"/>
    <property type="project" value="InterPro"/>
</dbReference>
<dbReference type="SUPFAM" id="SSF52540">
    <property type="entry name" value="P-loop containing nucleoside triphosphate hydrolases"/>
    <property type="match status" value="1"/>
</dbReference>
<dbReference type="VEuPathDB" id="MicrosporidiaDB:M153_263500013"/>
<dbReference type="OrthoDB" id="10265785at2759"/>
<keyword evidence="3" id="KW-0378">Hydrolase</keyword>
<evidence type="ECO:0000256" key="6">
    <source>
        <dbReference type="SAM" id="MobiDB-lite"/>
    </source>
</evidence>
<dbReference type="EC" id="3.6.4.13" evidence="1"/>
<evidence type="ECO:0000259" key="7">
    <source>
        <dbReference type="PROSITE" id="PS51192"/>
    </source>
</evidence>
<reference evidence="9 10" key="1">
    <citation type="submission" date="2015-07" db="EMBL/GenBank/DDBJ databases">
        <title>The genome of Pseudoloma neurophilia, a relevant intracellular parasite of the zebrafish.</title>
        <authorList>
            <person name="Ndikumana S."/>
            <person name="Pelin A."/>
            <person name="Sanders J."/>
            <person name="Corradi N."/>
        </authorList>
    </citation>
    <scope>NUCLEOTIDE SEQUENCE [LARGE SCALE GENOMIC DNA]</scope>
    <source>
        <strain evidence="9 10">MK1</strain>
    </source>
</reference>
<evidence type="ECO:0000313" key="9">
    <source>
        <dbReference type="EMBL" id="KRH92816.1"/>
    </source>
</evidence>
<dbReference type="InterPro" id="IPR011545">
    <property type="entry name" value="DEAD/DEAH_box_helicase_dom"/>
</dbReference>
<dbReference type="InterPro" id="IPR014001">
    <property type="entry name" value="Helicase_ATP-bd"/>
</dbReference>
<evidence type="ECO:0000256" key="5">
    <source>
        <dbReference type="ARBA" id="ARBA00022840"/>
    </source>
</evidence>
<feature type="region of interest" description="Disordered" evidence="6">
    <location>
        <begin position="121"/>
        <end position="145"/>
    </location>
</feature>
<proteinExistence type="predicted"/>
<comment type="caution">
    <text evidence="9">The sequence shown here is derived from an EMBL/GenBank/DDBJ whole genome shotgun (WGS) entry which is preliminary data.</text>
</comment>
<gene>
    <name evidence="9" type="ORF">M153_263500013</name>
</gene>
<protein>
    <recommendedName>
        <fullName evidence="1">RNA helicase</fullName>
        <ecNumber evidence="1">3.6.4.13</ecNumber>
    </recommendedName>
</protein>
<keyword evidence="10" id="KW-1185">Reference proteome</keyword>
<sequence length="489" mass="55370">MSYHSPIQNHDPSDRITREFLEYLNEDTLYLSDNTDKSLRKSASDSILSTQSFSSIEIPDSIKNSLFEMGYDRLSKNQIESIPRIQKGDSLMYKSDSGTGKTISFVVGTLSSVHLSKNAHTSTNREEYLNNESNNEQISGSNVSEMEDTKPDIVVISPTLELNDQIASVYQSVGFSSGITVRNVKRGDRVTLLRENVLVGSPHAIANTLRSLRIKNVPILVIDEADVVLSPDKMGTVTFQILSNVQFNQYLFFSATYSQEIRNMINKNCKSVIDMTNIEKTIPMNIRLYHLVLNQQSMNEMNHQQTDDQSEKKEEVLNMLYSILNIGQSIIFVNTKKKADRLHSFFTNDLHKVSVLHGDLEITDRKNVTDSFRNGETKILITTDVFSRGIDIPSVNLVINYDLPVSMNKPDISTYIHRIGRCGRFGRNGFVVDLITNKEDSYILKCITDSINKPSQPIQFDSIYRVAQQSIQNDNNGLNNSAHEWTQDN</sequence>
<dbReference type="GO" id="GO:0003724">
    <property type="term" value="F:RNA helicase activity"/>
    <property type="evidence" value="ECO:0007669"/>
    <property type="project" value="UniProtKB-EC"/>
</dbReference>
<dbReference type="PROSITE" id="PS51194">
    <property type="entry name" value="HELICASE_CTER"/>
    <property type="match status" value="1"/>
</dbReference>
<feature type="domain" description="Helicase C-terminal" evidence="8">
    <location>
        <begin position="316"/>
        <end position="466"/>
    </location>
</feature>
<evidence type="ECO:0000256" key="2">
    <source>
        <dbReference type="ARBA" id="ARBA00022741"/>
    </source>
</evidence>
<dbReference type="GO" id="GO:0005524">
    <property type="term" value="F:ATP binding"/>
    <property type="evidence" value="ECO:0007669"/>
    <property type="project" value="UniProtKB-KW"/>
</dbReference>
<dbReference type="Proteomes" id="UP000051530">
    <property type="component" value="Unassembled WGS sequence"/>
</dbReference>
<dbReference type="CDD" id="cd18787">
    <property type="entry name" value="SF2_C_DEAD"/>
    <property type="match status" value="1"/>
</dbReference>
<accession>A0A0R0M207</accession>
<keyword evidence="4 9" id="KW-0347">Helicase</keyword>
<dbReference type="PANTHER" id="PTHR47958">
    <property type="entry name" value="ATP-DEPENDENT RNA HELICASE DBP3"/>
    <property type="match status" value="1"/>
</dbReference>
<dbReference type="InterPro" id="IPR027417">
    <property type="entry name" value="P-loop_NTPase"/>
</dbReference>
<evidence type="ECO:0000256" key="4">
    <source>
        <dbReference type="ARBA" id="ARBA00022806"/>
    </source>
</evidence>
<feature type="domain" description="Helicase ATP-binding" evidence="7">
    <location>
        <begin position="82"/>
        <end position="275"/>
    </location>
</feature>
<dbReference type="AlphaFoldDB" id="A0A0R0M207"/>
<evidence type="ECO:0000313" key="10">
    <source>
        <dbReference type="Proteomes" id="UP000051530"/>
    </source>
</evidence>
<dbReference type="SMART" id="SM00490">
    <property type="entry name" value="HELICc"/>
    <property type="match status" value="1"/>
</dbReference>
<evidence type="ECO:0000256" key="1">
    <source>
        <dbReference type="ARBA" id="ARBA00012552"/>
    </source>
</evidence>
<feature type="compositionally biased region" description="Polar residues" evidence="6">
    <location>
        <begin position="130"/>
        <end position="144"/>
    </location>
</feature>
<dbReference type="EMBL" id="LGUB01000659">
    <property type="protein sequence ID" value="KRH92816.1"/>
    <property type="molecule type" value="Genomic_DNA"/>
</dbReference>
<evidence type="ECO:0000259" key="8">
    <source>
        <dbReference type="PROSITE" id="PS51194"/>
    </source>
</evidence>
<evidence type="ECO:0000256" key="3">
    <source>
        <dbReference type="ARBA" id="ARBA00022801"/>
    </source>
</evidence>
<organism evidence="9 10">
    <name type="scientific">Pseudoloma neurophilia</name>
    <dbReference type="NCBI Taxonomy" id="146866"/>
    <lineage>
        <taxon>Eukaryota</taxon>
        <taxon>Fungi</taxon>
        <taxon>Fungi incertae sedis</taxon>
        <taxon>Microsporidia</taxon>
        <taxon>Pseudoloma</taxon>
    </lineage>
</organism>
<dbReference type="SMART" id="SM00487">
    <property type="entry name" value="DEXDc"/>
    <property type="match status" value="1"/>
</dbReference>
<keyword evidence="2" id="KW-0547">Nucleotide-binding</keyword>
<dbReference type="Gene3D" id="3.40.50.300">
    <property type="entry name" value="P-loop containing nucleotide triphosphate hydrolases"/>
    <property type="match status" value="2"/>
</dbReference>
<name>A0A0R0M207_9MICR</name>
<keyword evidence="5" id="KW-0067">ATP-binding</keyword>
<dbReference type="Pfam" id="PF00270">
    <property type="entry name" value="DEAD"/>
    <property type="match status" value="1"/>
</dbReference>
<dbReference type="Pfam" id="PF00271">
    <property type="entry name" value="Helicase_C"/>
    <property type="match status" value="1"/>
</dbReference>
<dbReference type="InterPro" id="IPR001650">
    <property type="entry name" value="Helicase_C-like"/>
</dbReference>
<dbReference type="PROSITE" id="PS51192">
    <property type="entry name" value="HELICASE_ATP_BIND_1"/>
    <property type="match status" value="1"/>
</dbReference>